<dbReference type="InterPro" id="IPR045341">
    <property type="entry name" value="DUF6532"/>
</dbReference>
<reference evidence="3 4" key="1">
    <citation type="submission" date="2019-02" db="EMBL/GenBank/DDBJ databases">
        <title>Genome sequencing of the rare red list fungi Antrodiella citrinella (Flaviporus citrinellus).</title>
        <authorList>
            <person name="Buettner E."/>
            <person name="Kellner H."/>
        </authorList>
    </citation>
    <scope>NUCLEOTIDE SEQUENCE [LARGE SCALE GENOMIC DNA]</scope>
    <source>
        <strain evidence="3 4">DSM 108506</strain>
    </source>
</reference>
<protein>
    <recommendedName>
        <fullName evidence="2">DUF6532 domain-containing protein</fullName>
    </recommendedName>
</protein>
<evidence type="ECO:0000313" key="4">
    <source>
        <dbReference type="Proteomes" id="UP000308730"/>
    </source>
</evidence>
<feature type="region of interest" description="Disordered" evidence="1">
    <location>
        <begin position="1"/>
        <end position="268"/>
    </location>
</feature>
<feature type="region of interest" description="Disordered" evidence="1">
    <location>
        <begin position="316"/>
        <end position="342"/>
    </location>
</feature>
<feature type="compositionally biased region" description="Acidic residues" evidence="1">
    <location>
        <begin position="178"/>
        <end position="221"/>
    </location>
</feature>
<proteinExistence type="predicted"/>
<feature type="domain" description="DUF6532" evidence="2">
    <location>
        <begin position="379"/>
        <end position="521"/>
    </location>
</feature>
<dbReference type="AlphaFoldDB" id="A0A4S4MJ90"/>
<dbReference type="EMBL" id="SGPM01000372">
    <property type="protein sequence ID" value="THH23260.1"/>
    <property type="molecule type" value="Genomic_DNA"/>
</dbReference>
<dbReference type="Proteomes" id="UP000308730">
    <property type="component" value="Unassembled WGS sequence"/>
</dbReference>
<comment type="caution">
    <text evidence="3">The sequence shown here is derived from an EMBL/GenBank/DDBJ whole genome shotgun (WGS) entry which is preliminary data.</text>
</comment>
<accession>A0A4S4MJ90</accession>
<feature type="compositionally biased region" description="Acidic residues" evidence="1">
    <location>
        <begin position="318"/>
        <end position="342"/>
    </location>
</feature>
<evidence type="ECO:0000313" key="3">
    <source>
        <dbReference type="EMBL" id="THH23260.1"/>
    </source>
</evidence>
<dbReference type="Pfam" id="PF20149">
    <property type="entry name" value="DUF6532"/>
    <property type="match status" value="1"/>
</dbReference>
<feature type="compositionally biased region" description="Basic residues" evidence="1">
    <location>
        <begin position="1"/>
        <end position="10"/>
    </location>
</feature>
<gene>
    <name evidence="3" type="ORF">EUX98_g7915</name>
</gene>
<evidence type="ECO:0000259" key="2">
    <source>
        <dbReference type="Pfam" id="PF20149"/>
    </source>
</evidence>
<keyword evidence="4" id="KW-1185">Reference proteome</keyword>
<sequence length="521" mass="57536">MAKVVTKAKVKGNTPNVGRPKPKATPATQKLRTASQPVPTESNVRPARISKTNANAKWEDLLPGRKRAHSDTQPQLAKRVKSDNGPVAKNAKRSKAVTTAPAKKLPATPKDAPHRQAMSSTSKSTGVARRAVVPRHNEDSDDGGPDYTAAERYQVALDKMGLDPSESPSEFEGSQVEVEVEDDNDDDNDNDNDNDDKDVEQDVDSADEEEYDEDGDEDDVGPQEVPAWTADLREDSPLPDFFTDAPRPSARKTTKPARGVSRLSPDASDEDPIIRVKNLAEGLFDDDLDVLKTKVKPRKTTAAQLLKKAKEEPVFYDSEADVDSDGSEPEDNAGMGDDEDLELDDDDMWPAWTNLQLNHKGVANLTLQHRLVRRAVNQAIKFIEHDFAFVTGYPEILGKTQYVDENIVAGAQCAQVPPVLVKRFIEDEDFRHALTLHTCNRLSHARKDLKNIVAGQIVPLLNLSPHGTLLPAPTIQKIIQDLLVNRAYLYPPTSDTNSRPCMSQPCQSPIVLEVLRLAYFR</sequence>
<evidence type="ECO:0000256" key="1">
    <source>
        <dbReference type="SAM" id="MobiDB-lite"/>
    </source>
</evidence>
<feature type="compositionally biased region" description="Polar residues" evidence="1">
    <location>
        <begin position="26"/>
        <end position="43"/>
    </location>
</feature>
<organism evidence="3 4">
    <name type="scientific">Antrodiella citrinella</name>
    <dbReference type="NCBI Taxonomy" id="2447956"/>
    <lineage>
        <taxon>Eukaryota</taxon>
        <taxon>Fungi</taxon>
        <taxon>Dikarya</taxon>
        <taxon>Basidiomycota</taxon>
        <taxon>Agaricomycotina</taxon>
        <taxon>Agaricomycetes</taxon>
        <taxon>Polyporales</taxon>
        <taxon>Steccherinaceae</taxon>
        <taxon>Antrodiella</taxon>
    </lineage>
</organism>
<name>A0A4S4MJ90_9APHY</name>